<dbReference type="Proteomes" id="UP000663833">
    <property type="component" value="Unassembled WGS sequence"/>
</dbReference>
<sequence>MNINNILPNFKGLAEERPVQFLTEFEIRAVSLVGKNDTLLLPTVQQALSEGALIWFSQLQRSPDQAHSWKEFKTRFYERYRTPTKVERLCTELRLLFERYNESTLDYFERLKTLMVEIDSDCNDQWVKTASQENNNSTSFITNNISFDPVIRQRSLPVPTNTTSSIQPNIYYHNNDQHPFNNNQTVDITNNCLPINETGCLPNAANNSNCFIPPNNGRNMINYDNENNYKNNNNNNNNYNDNNAYRYNSKSNNHYYNKNDSNANYIDNSHMVYHDPHHSYNQNNSFKHKHSNTKFNKNLNRNTVSSCDPFMSYSSHSNHSQPSHSTMTQHILADIVTNLITDLLLGNDWIYPNNVIIDSPQQHIFLMGENRKVIVSTPFIKPKQLRLPVLLTKEITLQPNSEKCINIKILSSMNKTSEALFEPTTYLHSKAIFLINALIKVEGNRSRIMNINANDCQKTLSKNTTLGHTGCPRSPRGKFT</sequence>
<organism evidence="2 3">
    <name type="scientific">Rotaria socialis</name>
    <dbReference type="NCBI Taxonomy" id="392032"/>
    <lineage>
        <taxon>Eukaryota</taxon>
        <taxon>Metazoa</taxon>
        <taxon>Spiralia</taxon>
        <taxon>Gnathifera</taxon>
        <taxon>Rotifera</taxon>
        <taxon>Eurotatoria</taxon>
        <taxon>Bdelloidea</taxon>
        <taxon>Philodinida</taxon>
        <taxon>Philodinidae</taxon>
        <taxon>Rotaria</taxon>
    </lineage>
</organism>
<dbReference type="AlphaFoldDB" id="A0A818KXU0"/>
<evidence type="ECO:0000313" key="2">
    <source>
        <dbReference type="EMBL" id="CAF3563760.1"/>
    </source>
</evidence>
<comment type="caution">
    <text evidence="2">The sequence shown here is derived from an EMBL/GenBank/DDBJ whole genome shotgun (WGS) entry which is preliminary data.</text>
</comment>
<proteinExistence type="predicted"/>
<feature type="domain" description="Retrotransposon gag" evidence="1">
    <location>
        <begin position="47"/>
        <end position="124"/>
    </location>
</feature>
<protein>
    <recommendedName>
        <fullName evidence="1">Retrotransposon gag domain-containing protein</fullName>
    </recommendedName>
</protein>
<evidence type="ECO:0000259" key="1">
    <source>
        <dbReference type="Pfam" id="PF03732"/>
    </source>
</evidence>
<accession>A0A818KXU0</accession>
<evidence type="ECO:0000313" key="3">
    <source>
        <dbReference type="Proteomes" id="UP000663833"/>
    </source>
</evidence>
<dbReference type="EMBL" id="CAJNYD010004031">
    <property type="protein sequence ID" value="CAF3563760.1"/>
    <property type="molecule type" value="Genomic_DNA"/>
</dbReference>
<dbReference type="Pfam" id="PF03732">
    <property type="entry name" value="Retrotrans_gag"/>
    <property type="match status" value="1"/>
</dbReference>
<gene>
    <name evidence="2" type="ORF">LUA448_LOCUS28591</name>
</gene>
<dbReference type="InterPro" id="IPR005162">
    <property type="entry name" value="Retrotrans_gag_dom"/>
</dbReference>
<name>A0A818KXU0_9BILA</name>
<reference evidence="2" key="1">
    <citation type="submission" date="2021-02" db="EMBL/GenBank/DDBJ databases">
        <authorList>
            <person name="Nowell W R."/>
        </authorList>
    </citation>
    <scope>NUCLEOTIDE SEQUENCE</scope>
</reference>